<reference evidence="2" key="1">
    <citation type="submission" date="2021-03" db="EMBL/GenBank/DDBJ databases">
        <title>Acanthopleuribacteraceae sp. M133.</title>
        <authorList>
            <person name="Wang G."/>
        </authorList>
    </citation>
    <scope>NUCLEOTIDE SEQUENCE</scope>
    <source>
        <strain evidence="2">M133</strain>
    </source>
</reference>
<protein>
    <submittedName>
        <fullName evidence="2">Uncharacterized protein</fullName>
    </submittedName>
</protein>
<dbReference type="KEGG" id="scor:J3U87_20070"/>
<dbReference type="RefSeq" id="WP_237377555.1">
    <property type="nucleotide sequence ID" value="NZ_CP071793.1"/>
</dbReference>
<keyword evidence="3" id="KW-1185">Reference proteome</keyword>
<feature type="region of interest" description="Disordered" evidence="1">
    <location>
        <begin position="38"/>
        <end position="65"/>
    </location>
</feature>
<evidence type="ECO:0000313" key="3">
    <source>
        <dbReference type="Proteomes" id="UP000663929"/>
    </source>
</evidence>
<name>A0A8A4TGP1_SULCO</name>
<organism evidence="2 3">
    <name type="scientific">Sulfidibacter corallicola</name>
    <dbReference type="NCBI Taxonomy" id="2818388"/>
    <lineage>
        <taxon>Bacteria</taxon>
        <taxon>Pseudomonadati</taxon>
        <taxon>Acidobacteriota</taxon>
        <taxon>Holophagae</taxon>
        <taxon>Acanthopleuribacterales</taxon>
        <taxon>Acanthopleuribacteraceae</taxon>
        <taxon>Sulfidibacter</taxon>
    </lineage>
</organism>
<accession>A0A8A4TGP1</accession>
<dbReference type="EMBL" id="CP071793">
    <property type="protein sequence ID" value="QTD47888.1"/>
    <property type="molecule type" value="Genomic_DNA"/>
</dbReference>
<sequence>MNPSEDRCPWCSTPLNIVWVHGHGQCAACGINMEPCCSGSPTEDCHSFGGPKSAEDEKADEASIA</sequence>
<evidence type="ECO:0000313" key="2">
    <source>
        <dbReference type="EMBL" id="QTD47888.1"/>
    </source>
</evidence>
<dbReference type="Proteomes" id="UP000663929">
    <property type="component" value="Chromosome"/>
</dbReference>
<dbReference type="AlphaFoldDB" id="A0A8A4TGP1"/>
<evidence type="ECO:0000256" key="1">
    <source>
        <dbReference type="SAM" id="MobiDB-lite"/>
    </source>
</evidence>
<proteinExistence type="predicted"/>
<gene>
    <name evidence="2" type="ORF">J3U87_20070</name>
</gene>